<evidence type="ECO:0000313" key="6">
    <source>
        <dbReference type="EMBL" id="VDL92451.1"/>
    </source>
</evidence>
<dbReference type="Proteomes" id="UP000275846">
    <property type="component" value="Unassembled WGS sequence"/>
</dbReference>
<dbReference type="PROSITE" id="PS50217">
    <property type="entry name" value="BZIP"/>
    <property type="match status" value="1"/>
</dbReference>
<gene>
    <name evidence="6" type="ORF">SSLN_LOCUS6066</name>
</gene>
<dbReference type="InterPro" id="IPR004827">
    <property type="entry name" value="bZIP"/>
</dbReference>
<keyword evidence="3" id="KW-0804">Transcription</keyword>
<evidence type="ECO:0000256" key="2">
    <source>
        <dbReference type="ARBA" id="ARBA00023125"/>
    </source>
</evidence>
<dbReference type="WBParaSite" id="SSLN_0000626101-mRNA-1">
    <property type="protein sequence ID" value="SSLN_0000626101-mRNA-1"/>
    <property type="gene ID" value="SSLN_0000626101"/>
</dbReference>
<evidence type="ECO:0000256" key="1">
    <source>
        <dbReference type="ARBA" id="ARBA00023015"/>
    </source>
</evidence>
<keyword evidence="2" id="KW-0238">DNA-binding</keyword>
<name>A0A183SPB8_SCHSO</name>
<feature type="domain" description="BZIP" evidence="5">
    <location>
        <begin position="60"/>
        <end position="123"/>
    </location>
</feature>
<keyword evidence="7" id="KW-1185">Reference proteome</keyword>
<reference evidence="6 7" key="2">
    <citation type="submission" date="2018-11" db="EMBL/GenBank/DDBJ databases">
        <authorList>
            <consortium name="Pathogen Informatics"/>
        </authorList>
    </citation>
    <scope>NUCLEOTIDE SEQUENCE [LARGE SCALE GENOMIC DNA]</scope>
    <source>
        <strain evidence="6 7">NST_G2</strain>
    </source>
</reference>
<protein>
    <submittedName>
        <fullName evidence="8">BZIP domain-containing protein</fullName>
    </submittedName>
</protein>
<dbReference type="GO" id="GO:0042127">
    <property type="term" value="P:regulation of cell population proliferation"/>
    <property type="evidence" value="ECO:0007669"/>
    <property type="project" value="TreeGrafter"/>
</dbReference>
<dbReference type="EMBL" id="UYSU01033526">
    <property type="protein sequence ID" value="VDL92451.1"/>
    <property type="molecule type" value="Genomic_DNA"/>
</dbReference>
<keyword evidence="1" id="KW-0805">Transcription regulation</keyword>
<proteinExistence type="predicted"/>
<evidence type="ECO:0000259" key="5">
    <source>
        <dbReference type="PROSITE" id="PS50217"/>
    </source>
</evidence>
<dbReference type="GO" id="GO:0000978">
    <property type="term" value="F:RNA polymerase II cis-regulatory region sequence-specific DNA binding"/>
    <property type="evidence" value="ECO:0007669"/>
    <property type="project" value="TreeGrafter"/>
</dbReference>
<feature type="coiled-coil region" evidence="4">
    <location>
        <begin position="85"/>
        <end position="126"/>
    </location>
</feature>
<dbReference type="STRING" id="70667.A0A183SPB8"/>
<dbReference type="SMART" id="SM00338">
    <property type="entry name" value="BRLZ"/>
    <property type="match status" value="1"/>
</dbReference>
<dbReference type="AlphaFoldDB" id="A0A183SPB8"/>
<dbReference type="GO" id="GO:0000981">
    <property type="term" value="F:DNA-binding transcription factor activity, RNA polymerase II-specific"/>
    <property type="evidence" value="ECO:0007669"/>
    <property type="project" value="TreeGrafter"/>
</dbReference>
<evidence type="ECO:0000256" key="3">
    <source>
        <dbReference type="ARBA" id="ARBA00023163"/>
    </source>
</evidence>
<evidence type="ECO:0000313" key="7">
    <source>
        <dbReference type="Proteomes" id="UP000275846"/>
    </source>
</evidence>
<evidence type="ECO:0000313" key="8">
    <source>
        <dbReference type="WBParaSite" id="SSLN_0000626101-mRNA-1"/>
    </source>
</evidence>
<dbReference type="SUPFAM" id="SSF57959">
    <property type="entry name" value="Leucine zipper domain"/>
    <property type="match status" value="1"/>
</dbReference>
<dbReference type="GO" id="GO:0051726">
    <property type="term" value="P:regulation of cell cycle"/>
    <property type="evidence" value="ECO:0007669"/>
    <property type="project" value="TreeGrafter"/>
</dbReference>
<dbReference type="PANTHER" id="PTHR11462">
    <property type="entry name" value="JUN TRANSCRIPTION FACTOR-RELATED"/>
    <property type="match status" value="1"/>
</dbReference>
<dbReference type="Gene3D" id="1.20.5.170">
    <property type="match status" value="1"/>
</dbReference>
<dbReference type="PROSITE" id="PS00036">
    <property type="entry name" value="BZIP_BASIC"/>
    <property type="match status" value="1"/>
</dbReference>
<accession>A0A183SPB8</accession>
<reference evidence="8" key="1">
    <citation type="submission" date="2016-06" db="UniProtKB">
        <authorList>
            <consortium name="WormBaseParasite"/>
        </authorList>
    </citation>
    <scope>IDENTIFICATION</scope>
</reference>
<organism evidence="8">
    <name type="scientific">Schistocephalus solidus</name>
    <name type="common">Tapeworm</name>
    <dbReference type="NCBI Taxonomy" id="70667"/>
    <lineage>
        <taxon>Eukaryota</taxon>
        <taxon>Metazoa</taxon>
        <taxon>Spiralia</taxon>
        <taxon>Lophotrochozoa</taxon>
        <taxon>Platyhelminthes</taxon>
        <taxon>Cestoda</taxon>
        <taxon>Eucestoda</taxon>
        <taxon>Diphyllobothriidea</taxon>
        <taxon>Diphyllobothriidae</taxon>
        <taxon>Schistocephalus</taxon>
    </lineage>
</organism>
<dbReference type="Pfam" id="PF00170">
    <property type="entry name" value="bZIP_1"/>
    <property type="match status" value="1"/>
</dbReference>
<sequence>MTVDPSTHTKLSSANTQLPKRRRLYCHVPELAEGGTNRLGRQLQGSSADPVIAAPLDPNKLKVERKRARNRLAARRCRERKVSLINSLENKVAEQNNYVKRLESELERYRNETNQLRLQLEQLAESFPNLREDLLKLPPPISTTVGSAVPQKLPHLTSFEKLEPPQ</sequence>
<dbReference type="GO" id="GO:0005667">
    <property type="term" value="C:transcription regulator complex"/>
    <property type="evidence" value="ECO:0007669"/>
    <property type="project" value="TreeGrafter"/>
</dbReference>
<dbReference type="InterPro" id="IPR050946">
    <property type="entry name" value="AP-1_TF_bZIP"/>
</dbReference>
<keyword evidence="4" id="KW-0175">Coiled coil</keyword>
<dbReference type="InterPro" id="IPR046347">
    <property type="entry name" value="bZIP_sf"/>
</dbReference>
<dbReference type="OrthoDB" id="2187714at2759"/>
<dbReference type="PANTHER" id="PTHR11462:SF35">
    <property type="entry name" value="TRANSCRIPTION FACTOR JRA"/>
    <property type="match status" value="1"/>
</dbReference>
<evidence type="ECO:0000256" key="4">
    <source>
        <dbReference type="SAM" id="Coils"/>
    </source>
</evidence>